<dbReference type="Pfam" id="PF21522">
    <property type="entry name" value="MreB-like_C"/>
    <property type="match status" value="1"/>
</dbReference>
<evidence type="ECO:0000313" key="4">
    <source>
        <dbReference type="Proteomes" id="UP000220691"/>
    </source>
</evidence>
<dbReference type="AlphaFoldDB" id="A0A9X6UC79"/>
<evidence type="ECO:0000313" key="3">
    <source>
        <dbReference type="EMBL" id="PEN97818.1"/>
    </source>
</evidence>
<evidence type="ECO:0008006" key="5">
    <source>
        <dbReference type="Google" id="ProtNLM"/>
    </source>
</evidence>
<dbReference type="InterPro" id="IPR049067">
    <property type="entry name" value="MreB-like_C"/>
</dbReference>
<dbReference type="InterPro" id="IPR043129">
    <property type="entry name" value="ATPase_NBD"/>
</dbReference>
<gene>
    <name evidence="3" type="ORF">CN553_12275</name>
</gene>
<dbReference type="Proteomes" id="UP000220691">
    <property type="component" value="Unassembled WGS sequence"/>
</dbReference>
<comment type="caution">
    <text evidence="3">The sequence shown here is derived from an EMBL/GenBank/DDBJ whole genome shotgun (WGS) entry which is preliminary data.</text>
</comment>
<evidence type="ECO:0000259" key="1">
    <source>
        <dbReference type="Pfam" id="PF17989"/>
    </source>
</evidence>
<name>A0A9X6UC79_BACCE</name>
<organism evidence="3 4">
    <name type="scientific">Bacillus cereus</name>
    <dbReference type="NCBI Taxonomy" id="1396"/>
    <lineage>
        <taxon>Bacteria</taxon>
        <taxon>Bacillati</taxon>
        <taxon>Bacillota</taxon>
        <taxon>Bacilli</taxon>
        <taxon>Bacillales</taxon>
        <taxon>Bacillaceae</taxon>
        <taxon>Bacillus</taxon>
        <taxon>Bacillus cereus group</taxon>
    </lineage>
</organism>
<dbReference type="InterPro" id="IPR040607">
    <property type="entry name" value="ALP_N"/>
</dbReference>
<evidence type="ECO:0000259" key="2">
    <source>
        <dbReference type="Pfam" id="PF21522"/>
    </source>
</evidence>
<dbReference type="RefSeq" id="WP_016084881.1">
    <property type="nucleotide sequence ID" value="NZ_NUAN01000071.1"/>
</dbReference>
<sequence>MASKKSKKKYDRIIGIDLGNGLVKIRSITREGRPYFKTLPSAFAFKKDAGESMNNKSLDVDVFEIDDVEYVWGLEISKVDDIQNVYGHEGRYKTEAFKIMAKIVMAKVVHDLEIAPTEKILIVTGVPSGETGTSCEEEIADAFYGEDERGIHEVAVNEDEHIFKVEHVEVQAQALSTVMGRYLDEEASVEEEGYETWKVAVIDVGSGTTDLDIVSELRRQKTYHSVKKGFRDVYNSIRECIRKEFPSHTVTDYDLLHILEEVEEEATKKGITYKDREYIYKPSKRAKAVNFKKAMEDGIKEVVIGIQGAIMDKWKDQTDIDEILLVGGGAHLFEDKISNIVYGITIPANNGDSNVEGYYRYGVYLNNLEAE</sequence>
<reference evidence="3 4" key="1">
    <citation type="submission" date="2017-09" db="EMBL/GenBank/DDBJ databases">
        <title>Large-scale bioinformatics analysis of Bacillus genomes uncovers conserved roles of natural products in bacterial physiology.</title>
        <authorList>
            <consortium name="Agbiome Team Llc"/>
            <person name="Bleich R.M."/>
            <person name="Kirk G.J."/>
            <person name="Santa Maria K.C."/>
            <person name="Allen S.E."/>
            <person name="Farag S."/>
            <person name="Shank E.A."/>
            <person name="Bowers A."/>
        </authorList>
    </citation>
    <scope>NUCLEOTIDE SEQUENCE [LARGE SCALE GENOMIC DNA]</scope>
    <source>
        <strain evidence="3 4">AFS027647</strain>
    </source>
</reference>
<dbReference type="CDD" id="cd24021">
    <property type="entry name" value="ASKHA_NBD_ParM_Psk41-like"/>
    <property type="match status" value="1"/>
</dbReference>
<feature type="domain" description="Actin-like protein N-terminal" evidence="1">
    <location>
        <begin position="15"/>
        <end position="174"/>
    </location>
</feature>
<dbReference type="SUPFAM" id="SSF53067">
    <property type="entry name" value="Actin-like ATPase domain"/>
    <property type="match status" value="2"/>
</dbReference>
<feature type="domain" description="Actin homologue MreB-like C-terminal" evidence="2">
    <location>
        <begin position="201"/>
        <end position="338"/>
    </location>
</feature>
<dbReference type="EMBL" id="NUAN01000071">
    <property type="protein sequence ID" value="PEN97818.1"/>
    <property type="molecule type" value="Genomic_DNA"/>
</dbReference>
<dbReference type="Pfam" id="PF17989">
    <property type="entry name" value="ALP_N"/>
    <property type="match status" value="1"/>
</dbReference>
<accession>A0A9X6UC79</accession>
<protein>
    <recommendedName>
        <fullName evidence="5">Actin-like protein N-terminal domain-containing protein</fullName>
    </recommendedName>
</protein>
<proteinExistence type="predicted"/>
<dbReference type="Gene3D" id="3.30.420.40">
    <property type="match status" value="2"/>
</dbReference>